<dbReference type="STRING" id="695939.SAMN00790413_05163"/>
<dbReference type="EMBL" id="FWWU01000007">
    <property type="protein sequence ID" value="SMB84507.1"/>
    <property type="molecule type" value="Genomic_DNA"/>
</dbReference>
<dbReference type="InterPro" id="IPR004360">
    <property type="entry name" value="Glyas_Fos-R_dOase_dom"/>
</dbReference>
<organism evidence="2 3">
    <name type="scientific">Deinococcus hopiensis KR-140</name>
    <dbReference type="NCBI Taxonomy" id="695939"/>
    <lineage>
        <taxon>Bacteria</taxon>
        <taxon>Thermotogati</taxon>
        <taxon>Deinococcota</taxon>
        <taxon>Deinococci</taxon>
        <taxon>Deinococcales</taxon>
        <taxon>Deinococcaceae</taxon>
        <taxon>Deinococcus</taxon>
    </lineage>
</organism>
<dbReference type="InterPro" id="IPR029068">
    <property type="entry name" value="Glyas_Bleomycin-R_OHBP_Dase"/>
</dbReference>
<gene>
    <name evidence="2" type="ORF">SAMN00790413_05163</name>
</gene>
<dbReference type="RefSeq" id="WP_084046882.1">
    <property type="nucleotide sequence ID" value="NZ_FWWU01000007.1"/>
</dbReference>
<protein>
    <submittedName>
        <fullName evidence="2">Catechol 2,3-dioxygenase</fullName>
    </submittedName>
</protein>
<dbReference type="Gene3D" id="3.10.180.10">
    <property type="entry name" value="2,3-Dihydroxybiphenyl 1,2-Dioxygenase, domain 1"/>
    <property type="match status" value="1"/>
</dbReference>
<keyword evidence="2" id="KW-0223">Dioxygenase</keyword>
<dbReference type="InterPro" id="IPR037523">
    <property type="entry name" value="VOC_core"/>
</dbReference>
<proteinExistence type="predicted"/>
<dbReference type="AlphaFoldDB" id="A0A1W1UTS6"/>
<feature type="domain" description="VOC" evidence="1">
    <location>
        <begin position="4"/>
        <end position="133"/>
    </location>
</feature>
<reference evidence="2 3" key="1">
    <citation type="submission" date="2017-04" db="EMBL/GenBank/DDBJ databases">
        <authorList>
            <person name="Afonso C.L."/>
            <person name="Miller P.J."/>
            <person name="Scott M.A."/>
            <person name="Spackman E."/>
            <person name="Goraichik I."/>
            <person name="Dimitrov K.M."/>
            <person name="Suarez D.L."/>
            <person name="Swayne D.E."/>
        </authorList>
    </citation>
    <scope>NUCLEOTIDE SEQUENCE [LARGE SCALE GENOMIC DNA]</scope>
    <source>
        <strain evidence="2 3">KR-140</strain>
    </source>
</reference>
<dbReference type="Proteomes" id="UP000192582">
    <property type="component" value="Unassembled WGS sequence"/>
</dbReference>
<dbReference type="GO" id="GO:0051213">
    <property type="term" value="F:dioxygenase activity"/>
    <property type="evidence" value="ECO:0007669"/>
    <property type="project" value="UniProtKB-KW"/>
</dbReference>
<keyword evidence="2" id="KW-0560">Oxidoreductase</keyword>
<evidence type="ECO:0000259" key="1">
    <source>
        <dbReference type="PROSITE" id="PS51819"/>
    </source>
</evidence>
<evidence type="ECO:0000313" key="3">
    <source>
        <dbReference type="Proteomes" id="UP000192582"/>
    </source>
</evidence>
<accession>A0A1W1UTS6</accession>
<dbReference type="Pfam" id="PF00903">
    <property type="entry name" value="Glyoxalase"/>
    <property type="match status" value="1"/>
</dbReference>
<sequence length="137" mass="14807">MNWTLEVVVVPVSDVERARAFYANALGFAVDHDTQVSETRRVIQLTPPGSGCSIVLGTGMSRMTPGSLHGLQLVVRDLEAARAQLLERNVKVGEIQVIGPTGPRPAAPGEDLNYVGFLFFNDPDGNGWGIQQIGNRH</sequence>
<name>A0A1W1UTS6_9DEIO</name>
<dbReference type="OrthoDB" id="9796521at2"/>
<evidence type="ECO:0000313" key="2">
    <source>
        <dbReference type="EMBL" id="SMB84507.1"/>
    </source>
</evidence>
<keyword evidence="3" id="KW-1185">Reference proteome</keyword>
<dbReference type="PROSITE" id="PS51819">
    <property type="entry name" value="VOC"/>
    <property type="match status" value="1"/>
</dbReference>
<dbReference type="SUPFAM" id="SSF54593">
    <property type="entry name" value="Glyoxalase/Bleomycin resistance protein/Dihydroxybiphenyl dioxygenase"/>
    <property type="match status" value="1"/>
</dbReference>